<dbReference type="EMBL" id="BAMD01000068">
    <property type="protein sequence ID" value="GAF05106.1"/>
    <property type="molecule type" value="Genomic_DNA"/>
</dbReference>
<name>W7YKR8_9BACT</name>
<dbReference type="InterPro" id="IPR014985">
    <property type="entry name" value="WbqC"/>
</dbReference>
<organism evidence="1 2">
    <name type="scientific">Saccharicrinis fermentans DSM 9555 = JCM 21142</name>
    <dbReference type="NCBI Taxonomy" id="869213"/>
    <lineage>
        <taxon>Bacteria</taxon>
        <taxon>Pseudomonadati</taxon>
        <taxon>Bacteroidota</taxon>
        <taxon>Bacteroidia</taxon>
        <taxon>Marinilabiliales</taxon>
        <taxon>Marinilabiliaceae</taxon>
        <taxon>Saccharicrinis</taxon>
    </lineage>
</organism>
<accession>W7YKR8</accession>
<dbReference type="eggNOG" id="COG0224">
    <property type="taxonomic scope" value="Bacteria"/>
</dbReference>
<dbReference type="STRING" id="869213.GCA_000517085_02579"/>
<dbReference type="AlphaFoldDB" id="W7YKR8"/>
<evidence type="ECO:0000313" key="2">
    <source>
        <dbReference type="Proteomes" id="UP000019402"/>
    </source>
</evidence>
<gene>
    <name evidence="1" type="ORF">JCM21142_93830</name>
</gene>
<sequence>MNNTCTLFTTAYLPPVQYLAHMLYAENPVMEHHDHYVKQTYRNRCDIMGANGAISLTVPVAKGRRLKVKTKDLEISYDERWQALHWRSIVSAYSSSPFFEFYMDDFKPFYEQKYRFLFDFNLKLLQVIYDALDCPLNVKLTDAYVAANAERVVDYRELIHPKKNYAEMDRGFKVLEYRQVFQDRFSFTPNLSVIDLIFNKGPEAIDYLEESIVMK</sequence>
<dbReference type="Pfam" id="PF08889">
    <property type="entry name" value="WbqC"/>
    <property type="match status" value="1"/>
</dbReference>
<protein>
    <submittedName>
        <fullName evidence="1">WbqC-like protein family protein</fullName>
    </submittedName>
</protein>
<comment type="caution">
    <text evidence="1">The sequence shown here is derived from an EMBL/GenBank/DDBJ whole genome shotgun (WGS) entry which is preliminary data.</text>
</comment>
<dbReference type="OrthoDB" id="1523452at2"/>
<dbReference type="Proteomes" id="UP000019402">
    <property type="component" value="Unassembled WGS sequence"/>
</dbReference>
<dbReference type="RefSeq" id="WP_027472160.1">
    <property type="nucleotide sequence ID" value="NZ_BAMD01000068.1"/>
</dbReference>
<evidence type="ECO:0000313" key="1">
    <source>
        <dbReference type="EMBL" id="GAF05106.1"/>
    </source>
</evidence>
<keyword evidence="2" id="KW-1185">Reference proteome</keyword>
<proteinExistence type="predicted"/>
<reference evidence="1 2" key="1">
    <citation type="journal article" date="2014" name="Genome Announc.">
        <title>Draft Genome Sequence of Cytophaga fermentans JCM 21142T, a Facultative Anaerobe Isolated from Marine Mud.</title>
        <authorList>
            <person name="Starns D."/>
            <person name="Oshima K."/>
            <person name="Suda W."/>
            <person name="Iino T."/>
            <person name="Yuki M."/>
            <person name="Inoue J."/>
            <person name="Kitamura K."/>
            <person name="Iida T."/>
            <person name="Darby A."/>
            <person name="Hattori M."/>
            <person name="Ohkuma M."/>
        </authorList>
    </citation>
    <scope>NUCLEOTIDE SEQUENCE [LARGE SCALE GENOMIC DNA]</scope>
    <source>
        <strain evidence="1 2">JCM 21142</strain>
    </source>
</reference>